<reference evidence="2" key="2">
    <citation type="submission" date="2022-01" db="EMBL/GenBank/DDBJ databases">
        <authorList>
            <person name="Yamashiro T."/>
            <person name="Shiraishi A."/>
            <person name="Satake H."/>
            <person name="Nakayama K."/>
        </authorList>
    </citation>
    <scope>NUCLEOTIDE SEQUENCE</scope>
</reference>
<keyword evidence="3" id="KW-1185">Reference proteome</keyword>
<dbReference type="EMBL" id="BQNB010017150">
    <property type="protein sequence ID" value="GJT59912.1"/>
    <property type="molecule type" value="Genomic_DNA"/>
</dbReference>
<proteinExistence type="predicted"/>
<organism evidence="2 3">
    <name type="scientific">Tanacetum coccineum</name>
    <dbReference type="NCBI Taxonomy" id="301880"/>
    <lineage>
        <taxon>Eukaryota</taxon>
        <taxon>Viridiplantae</taxon>
        <taxon>Streptophyta</taxon>
        <taxon>Embryophyta</taxon>
        <taxon>Tracheophyta</taxon>
        <taxon>Spermatophyta</taxon>
        <taxon>Magnoliopsida</taxon>
        <taxon>eudicotyledons</taxon>
        <taxon>Gunneridae</taxon>
        <taxon>Pentapetalae</taxon>
        <taxon>asterids</taxon>
        <taxon>campanulids</taxon>
        <taxon>Asterales</taxon>
        <taxon>Asteraceae</taxon>
        <taxon>Asteroideae</taxon>
        <taxon>Anthemideae</taxon>
        <taxon>Anthemidinae</taxon>
        <taxon>Tanacetum</taxon>
    </lineage>
</organism>
<feature type="compositionally biased region" description="Polar residues" evidence="1">
    <location>
        <begin position="1"/>
        <end position="12"/>
    </location>
</feature>
<protein>
    <submittedName>
        <fullName evidence="2">Uncharacterized protein</fullName>
    </submittedName>
</protein>
<sequence length="84" mass="8869">MRSKSLGASFQSRPLPVGGESSSCRPSRLCLWRLYGVGAVPRGGVAIAGGGMMKTDYSRVLGASRGLLSRSVSELWRSLLLSLA</sequence>
<gene>
    <name evidence="2" type="ORF">Tco_1003445</name>
</gene>
<evidence type="ECO:0000256" key="1">
    <source>
        <dbReference type="SAM" id="MobiDB-lite"/>
    </source>
</evidence>
<evidence type="ECO:0000313" key="3">
    <source>
        <dbReference type="Proteomes" id="UP001151760"/>
    </source>
</evidence>
<dbReference type="Proteomes" id="UP001151760">
    <property type="component" value="Unassembled WGS sequence"/>
</dbReference>
<name>A0ABQ5F9H2_9ASTR</name>
<feature type="region of interest" description="Disordered" evidence="1">
    <location>
        <begin position="1"/>
        <end position="25"/>
    </location>
</feature>
<comment type="caution">
    <text evidence="2">The sequence shown here is derived from an EMBL/GenBank/DDBJ whole genome shotgun (WGS) entry which is preliminary data.</text>
</comment>
<accession>A0ABQ5F9H2</accession>
<evidence type="ECO:0000313" key="2">
    <source>
        <dbReference type="EMBL" id="GJT59912.1"/>
    </source>
</evidence>
<reference evidence="2" key="1">
    <citation type="journal article" date="2022" name="Int. J. Mol. Sci.">
        <title>Draft Genome of Tanacetum Coccineum: Genomic Comparison of Closely Related Tanacetum-Family Plants.</title>
        <authorList>
            <person name="Yamashiro T."/>
            <person name="Shiraishi A."/>
            <person name="Nakayama K."/>
            <person name="Satake H."/>
        </authorList>
    </citation>
    <scope>NUCLEOTIDE SEQUENCE</scope>
</reference>